<accession>A0A1W6ZHM1</accession>
<name>A0A1W6ZHM1_9BORD</name>
<dbReference type="FunFam" id="3.40.630.30:FF:000066">
    <property type="entry name" value="Histone acetyltransferase"/>
    <property type="match status" value="1"/>
</dbReference>
<protein>
    <submittedName>
        <fullName evidence="4">GNAT family N-acetyltransferase</fullName>
    </submittedName>
</protein>
<evidence type="ECO:0000256" key="1">
    <source>
        <dbReference type="ARBA" id="ARBA00022679"/>
    </source>
</evidence>
<dbReference type="PANTHER" id="PTHR10545:SF42">
    <property type="entry name" value="ACETYLTRANSFERASE"/>
    <property type="match status" value="1"/>
</dbReference>
<dbReference type="InterPro" id="IPR000182">
    <property type="entry name" value="GNAT_dom"/>
</dbReference>
<evidence type="ECO:0000313" key="4">
    <source>
        <dbReference type="EMBL" id="ARP96908.1"/>
    </source>
</evidence>
<dbReference type="EMBL" id="CP021111">
    <property type="protein sequence ID" value="ARP96908.1"/>
    <property type="molecule type" value="Genomic_DNA"/>
</dbReference>
<dbReference type="OrthoDB" id="9805924at2"/>
<dbReference type="InterPro" id="IPR016181">
    <property type="entry name" value="Acyl_CoA_acyltransferase"/>
</dbReference>
<evidence type="ECO:0000256" key="2">
    <source>
        <dbReference type="ARBA" id="ARBA00023315"/>
    </source>
</evidence>
<dbReference type="PROSITE" id="PS51186">
    <property type="entry name" value="GNAT"/>
    <property type="match status" value="1"/>
</dbReference>
<proteinExistence type="predicted"/>
<dbReference type="KEGG" id="bgm:CAL15_22595"/>
<evidence type="ECO:0000313" key="5">
    <source>
        <dbReference type="Proteomes" id="UP000194161"/>
    </source>
</evidence>
<dbReference type="AlphaFoldDB" id="A0A1W6ZHM1"/>
<feature type="domain" description="N-acetyltransferase" evidence="3">
    <location>
        <begin position="4"/>
        <end position="149"/>
    </location>
</feature>
<gene>
    <name evidence="4" type="ORF">CAL15_22595</name>
</gene>
<dbReference type="RefSeq" id="WP_086080555.1">
    <property type="nucleotide sequence ID" value="NZ_CP021111.1"/>
</dbReference>
<dbReference type="Gene3D" id="3.40.630.30">
    <property type="match status" value="1"/>
</dbReference>
<dbReference type="InterPro" id="IPR051016">
    <property type="entry name" value="Diverse_Substrate_AcTransf"/>
</dbReference>
<dbReference type="Proteomes" id="UP000194161">
    <property type="component" value="Chromosome"/>
</dbReference>
<evidence type="ECO:0000259" key="3">
    <source>
        <dbReference type="PROSITE" id="PS51186"/>
    </source>
</evidence>
<dbReference type="CDD" id="cd04301">
    <property type="entry name" value="NAT_SF"/>
    <property type="match status" value="1"/>
</dbReference>
<dbReference type="GO" id="GO:0008080">
    <property type="term" value="F:N-acetyltransferase activity"/>
    <property type="evidence" value="ECO:0007669"/>
    <property type="project" value="TreeGrafter"/>
</dbReference>
<sequence length="149" mass="17108">MSNLQIRPATSTDFDAWLPLWKGYQTFYHTDIADAVTRTTWERFLDPAQPMHAALAMEGGRAVGLVHWIYHRSTWTAGDYCYLQDLFVAPDVRGTGAGRALIEHVYADAQRCNAARVYWLTHETNHTAMQLYDRIADRSGFVQYRKVLP</sequence>
<keyword evidence="5" id="KW-1185">Reference proteome</keyword>
<keyword evidence="2" id="KW-0012">Acyltransferase</keyword>
<reference evidence="4 5" key="1">
    <citation type="submission" date="2017-05" db="EMBL/GenBank/DDBJ databases">
        <title>Complete and WGS of Bordetella genogroups.</title>
        <authorList>
            <person name="Spilker T."/>
            <person name="LiPuma J."/>
        </authorList>
    </citation>
    <scope>NUCLEOTIDE SEQUENCE [LARGE SCALE GENOMIC DNA]</scope>
    <source>
        <strain evidence="4 5">AU7206</strain>
    </source>
</reference>
<organism evidence="4 5">
    <name type="scientific">Bordetella genomosp. 13</name>
    <dbReference type="NCBI Taxonomy" id="463040"/>
    <lineage>
        <taxon>Bacteria</taxon>
        <taxon>Pseudomonadati</taxon>
        <taxon>Pseudomonadota</taxon>
        <taxon>Betaproteobacteria</taxon>
        <taxon>Burkholderiales</taxon>
        <taxon>Alcaligenaceae</taxon>
        <taxon>Bordetella</taxon>
    </lineage>
</organism>
<dbReference type="PANTHER" id="PTHR10545">
    <property type="entry name" value="DIAMINE N-ACETYLTRANSFERASE"/>
    <property type="match status" value="1"/>
</dbReference>
<dbReference type="STRING" id="463040.CAL15_22595"/>
<dbReference type="SUPFAM" id="SSF55729">
    <property type="entry name" value="Acyl-CoA N-acyltransferases (Nat)"/>
    <property type="match status" value="1"/>
</dbReference>
<dbReference type="Pfam" id="PF00583">
    <property type="entry name" value="Acetyltransf_1"/>
    <property type="match status" value="1"/>
</dbReference>
<keyword evidence="1 4" id="KW-0808">Transferase</keyword>